<evidence type="ECO:0000256" key="2">
    <source>
        <dbReference type="ARBA" id="ARBA00022729"/>
    </source>
</evidence>
<dbReference type="PROSITE" id="PS51450">
    <property type="entry name" value="LRR"/>
    <property type="match status" value="4"/>
</dbReference>
<gene>
    <name evidence="4" type="ORF">JOC47_000591</name>
</gene>
<dbReference type="InterPro" id="IPR050328">
    <property type="entry name" value="Dev_Immune_Receptor"/>
</dbReference>
<dbReference type="SUPFAM" id="SSF52058">
    <property type="entry name" value="L domain-like"/>
    <property type="match status" value="1"/>
</dbReference>
<sequence>MRNLDLEENQITDVATLFFDLTELEKLRLDNNRIRSISGVAEESKLKKLFLHDNNLSSLDLRGFPNVWDVSLENNELSTINLDGFSGALIISAYNNNLTSTAGFKLSQKIHLGKLSLAENKISNIEGLRDLENLEIIDLRNNLVSDITGLSNLPSLETLSLYYNRLTNIDVLLKFDQLETVYLYGNPDLITNDDKTYDETFYPRSQAREVIETLKSRGVMVSFEIVNPY</sequence>
<accession>A0A938XQN8</accession>
<evidence type="ECO:0000313" key="4">
    <source>
        <dbReference type="EMBL" id="MBM7555766.1"/>
    </source>
</evidence>
<dbReference type="AlphaFoldDB" id="A0A938XQN8"/>
<dbReference type="InterPro" id="IPR003591">
    <property type="entry name" value="Leu-rich_rpt_typical-subtyp"/>
</dbReference>
<reference evidence="4" key="1">
    <citation type="submission" date="2021-01" db="EMBL/GenBank/DDBJ databases">
        <title>Genomic Encyclopedia of Type Strains, Phase IV (KMG-IV): sequencing the most valuable type-strain genomes for metagenomic binning, comparative biology and taxonomic classification.</title>
        <authorList>
            <person name="Goeker M."/>
        </authorList>
    </citation>
    <scope>NUCLEOTIDE SEQUENCE</scope>
    <source>
        <strain evidence="4">DSM 23230</strain>
    </source>
</reference>
<dbReference type="Pfam" id="PF12799">
    <property type="entry name" value="LRR_4"/>
    <property type="match status" value="2"/>
</dbReference>
<dbReference type="InterPro" id="IPR032675">
    <property type="entry name" value="LRR_dom_sf"/>
</dbReference>
<dbReference type="Gene3D" id="3.80.10.10">
    <property type="entry name" value="Ribonuclease Inhibitor"/>
    <property type="match status" value="2"/>
</dbReference>
<dbReference type="Pfam" id="PF13855">
    <property type="entry name" value="LRR_8"/>
    <property type="match status" value="1"/>
</dbReference>
<dbReference type="SMART" id="SM00369">
    <property type="entry name" value="LRR_TYP"/>
    <property type="match status" value="4"/>
</dbReference>
<keyword evidence="3" id="KW-0677">Repeat</keyword>
<comment type="caution">
    <text evidence="4">The sequence shown here is derived from an EMBL/GenBank/DDBJ whole genome shotgun (WGS) entry which is preliminary data.</text>
</comment>
<dbReference type="EMBL" id="JAFBDQ010000002">
    <property type="protein sequence ID" value="MBM7555766.1"/>
    <property type="molecule type" value="Genomic_DNA"/>
</dbReference>
<dbReference type="PANTHER" id="PTHR24373">
    <property type="entry name" value="SLIT RELATED LEUCINE-RICH REPEAT NEURONAL PROTEIN"/>
    <property type="match status" value="1"/>
</dbReference>
<keyword evidence="1" id="KW-0433">Leucine-rich repeat</keyword>
<dbReference type="InterPro" id="IPR025875">
    <property type="entry name" value="Leu-rich_rpt_4"/>
</dbReference>
<name>A0A938XQN8_9FIRM</name>
<proteinExistence type="predicted"/>
<dbReference type="InterPro" id="IPR001611">
    <property type="entry name" value="Leu-rich_rpt"/>
</dbReference>
<keyword evidence="2" id="KW-0732">Signal</keyword>
<evidence type="ECO:0000256" key="1">
    <source>
        <dbReference type="ARBA" id="ARBA00022614"/>
    </source>
</evidence>
<evidence type="ECO:0000313" key="5">
    <source>
        <dbReference type="Proteomes" id="UP000774000"/>
    </source>
</evidence>
<protein>
    <submittedName>
        <fullName evidence="4">Leucine-rich repeat (LRR) protein</fullName>
    </submittedName>
</protein>
<organism evidence="4 5">
    <name type="scientific">Halanaerobacter jeridensis</name>
    <dbReference type="NCBI Taxonomy" id="706427"/>
    <lineage>
        <taxon>Bacteria</taxon>
        <taxon>Bacillati</taxon>
        <taxon>Bacillota</taxon>
        <taxon>Clostridia</taxon>
        <taxon>Halanaerobiales</taxon>
        <taxon>Halobacteroidaceae</taxon>
        <taxon>Halanaerobacter</taxon>
    </lineage>
</organism>
<keyword evidence="5" id="KW-1185">Reference proteome</keyword>
<dbReference type="Proteomes" id="UP000774000">
    <property type="component" value="Unassembled WGS sequence"/>
</dbReference>
<dbReference type="SMART" id="SM00365">
    <property type="entry name" value="LRR_SD22"/>
    <property type="match status" value="4"/>
</dbReference>
<evidence type="ECO:0000256" key="3">
    <source>
        <dbReference type="ARBA" id="ARBA00022737"/>
    </source>
</evidence>
<dbReference type="PANTHER" id="PTHR24373:SF275">
    <property type="entry name" value="TIR DOMAIN-CONTAINING PROTEIN"/>
    <property type="match status" value="1"/>
</dbReference>